<name>A0A3N0CJK6_9ACTN</name>
<protein>
    <submittedName>
        <fullName evidence="1">Uncharacterized protein</fullName>
    </submittedName>
</protein>
<dbReference type="EMBL" id="RJSE01000006">
    <property type="protein sequence ID" value="RNL63625.1"/>
    <property type="molecule type" value="Genomic_DNA"/>
</dbReference>
<dbReference type="Proteomes" id="UP000267128">
    <property type="component" value="Unassembled WGS sequence"/>
</dbReference>
<gene>
    <name evidence="1" type="ORF">EFK50_07730</name>
</gene>
<organism evidence="1 2">
    <name type="scientific">Nocardioides marmoriginsengisoli</name>
    <dbReference type="NCBI Taxonomy" id="661483"/>
    <lineage>
        <taxon>Bacteria</taxon>
        <taxon>Bacillati</taxon>
        <taxon>Actinomycetota</taxon>
        <taxon>Actinomycetes</taxon>
        <taxon>Propionibacteriales</taxon>
        <taxon>Nocardioidaceae</taxon>
        <taxon>Nocardioides</taxon>
    </lineage>
</organism>
<keyword evidence="2" id="KW-1185">Reference proteome</keyword>
<dbReference type="AlphaFoldDB" id="A0A3N0CJK6"/>
<proteinExistence type="predicted"/>
<comment type="caution">
    <text evidence="1">The sequence shown here is derived from an EMBL/GenBank/DDBJ whole genome shotgun (WGS) entry which is preliminary data.</text>
</comment>
<dbReference type="RefSeq" id="WP_123227011.1">
    <property type="nucleotide sequence ID" value="NZ_RJSE01000006.1"/>
</dbReference>
<reference evidence="1 2" key="1">
    <citation type="submission" date="2018-11" db="EMBL/GenBank/DDBJ databases">
        <authorList>
            <person name="Li F."/>
        </authorList>
    </citation>
    <scope>NUCLEOTIDE SEQUENCE [LARGE SCALE GENOMIC DNA]</scope>
    <source>
        <strain evidence="1 2">Gsoil 097</strain>
    </source>
</reference>
<accession>A0A3N0CJK6</accession>
<sequence length="96" mass="10309">MSGLTDEQRESLLSNDLELAYANMHAPWAQDVLTAAVAAIVADQQANALRDAADALLLACSHFDRYKGQPEHCGYCESASDLLRDRADSVEKGAGT</sequence>
<evidence type="ECO:0000313" key="1">
    <source>
        <dbReference type="EMBL" id="RNL63625.1"/>
    </source>
</evidence>
<evidence type="ECO:0000313" key="2">
    <source>
        <dbReference type="Proteomes" id="UP000267128"/>
    </source>
</evidence>